<organism evidence="1 2">
    <name type="scientific">Lasius platythorax</name>
    <dbReference type="NCBI Taxonomy" id="488582"/>
    <lineage>
        <taxon>Eukaryota</taxon>
        <taxon>Metazoa</taxon>
        <taxon>Ecdysozoa</taxon>
        <taxon>Arthropoda</taxon>
        <taxon>Hexapoda</taxon>
        <taxon>Insecta</taxon>
        <taxon>Pterygota</taxon>
        <taxon>Neoptera</taxon>
        <taxon>Endopterygota</taxon>
        <taxon>Hymenoptera</taxon>
        <taxon>Apocrita</taxon>
        <taxon>Aculeata</taxon>
        <taxon>Formicoidea</taxon>
        <taxon>Formicidae</taxon>
        <taxon>Formicinae</taxon>
        <taxon>Lasius</taxon>
        <taxon>Lasius</taxon>
    </lineage>
</organism>
<keyword evidence="2" id="KW-1185">Reference proteome</keyword>
<accession>A0AAV2P5T6</accession>
<proteinExistence type="predicted"/>
<dbReference type="EMBL" id="OZ034831">
    <property type="protein sequence ID" value="CAL1688251.1"/>
    <property type="molecule type" value="Genomic_DNA"/>
</dbReference>
<gene>
    <name evidence="1" type="ORF">LPLAT_LOCUS13357</name>
</gene>
<protein>
    <submittedName>
        <fullName evidence="1">Uncharacterized protein</fullName>
    </submittedName>
</protein>
<sequence length="68" mass="7350">MAEGVKVGSLLPERSECLSQLLRSGTSVLLVPHRPMGLVVSSRAVAIKKPKGREIPVDRRGQVQRSTS</sequence>
<reference evidence="1" key="1">
    <citation type="submission" date="2024-04" db="EMBL/GenBank/DDBJ databases">
        <authorList>
            <consortium name="Molecular Ecology Group"/>
        </authorList>
    </citation>
    <scope>NUCLEOTIDE SEQUENCE</scope>
</reference>
<evidence type="ECO:0000313" key="1">
    <source>
        <dbReference type="EMBL" id="CAL1688251.1"/>
    </source>
</evidence>
<dbReference type="AlphaFoldDB" id="A0AAV2P5T6"/>
<name>A0AAV2P5T6_9HYME</name>
<dbReference type="Proteomes" id="UP001497644">
    <property type="component" value="Chromosome 8"/>
</dbReference>
<evidence type="ECO:0000313" key="2">
    <source>
        <dbReference type="Proteomes" id="UP001497644"/>
    </source>
</evidence>